<keyword evidence="2" id="KW-1185">Reference proteome</keyword>
<dbReference type="EMBL" id="CVRI01000055">
    <property type="protein sequence ID" value="CRL01419.1"/>
    <property type="molecule type" value="Genomic_DNA"/>
</dbReference>
<dbReference type="AlphaFoldDB" id="A0A1J1IMG9"/>
<sequence length="130" mass="15606">MEYVYDDVVHIVKTERFESYRYIDHSNNFVVKLKFPVSLPFHGEDSNEEKEENHYICLEHIAEDSAEKTLYCWIFFKAYTSDCIYVNDIFMVHFDGNCSHQQTTDLRVLMHADEDSKRRMCLEFVSFHET</sequence>
<gene>
    <name evidence="1" type="ORF">CLUMA_CG014718</name>
</gene>
<reference evidence="1 2" key="1">
    <citation type="submission" date="2015-04" db="EMBL/GenBank/DDBJ databases">
        <authorList>
            <person name="Syromyatnikov M.Y."/>
            <person name="Popov V.N."/>
        </authorList>
    </citation>
    <scope>NUCLEOTIDE SEQUENCE [LARGE SCALE GENOMIC DNA]</scope>
</reference>
<name>A0A1J1IMG9_9DIPT</name>
<organism evidence="1 2">
    <name type="scientific">Clunio marinus</name>
    <dbReference type="NCBI Taxonomy" id="568069"/>
    <lineage>
        <taxon>Eukaryota</taxon>
        <taxon>Metazoa</taxon>
        <taxon>Ecdysozoa</taxon>
        <taxon>Arthropoda</taxon>
        <taxon>Hexapoda</taxon>
        <taxon>Insecta</taxon>
        <taxon>Pterygota</taxon>
        <taxon>Neoptera</taxon>
        <taxon>Endopterygota</taxon>
        <taxon>Diptera</taxon>
        <taxon>Nematocera</taxon>
        <taxon>Chironomoidea</taxon>
        <taxon>Chironomidae</taxon>
        <taxon>Clunio</taxon>
    </lineage>
</organism>
<dbReference type="Proteomes" id="UP000183832">
    <property type="component" value="Unassembled WGS sequence"/>
</dbReference>
<proteinExistence type="predicted"/>
<evidence type="ECO:0000313" key="1">
    <source>
        <dbReference type="EMBL" id="CRL01419.1"/>
    </source>
</evidence>
<accession>A0A1J1IMG9</accession>
<evidence type="ECO:0000313" key="2">
    <source>
        <dbReference type="Proteomes" id="UP000183832"/>
    </source>
</evidence>
<protein>
    <submittedName>
        <fullName evidence="1">CLUMA_CG014718, isoform A</fullName>
    </submittedName>
</protein>